<proteinExistence type="predicted"/>
<dbReference type="GO" id="GO:0016706">
    <property type="term" value="F:2-oxoglutarate-dependent dioxygenase activity"/>
    <property type="evidence" value="ECO:0007669"/>
    <property type="project" value="UniProtKB-ARBA"/>
</dbReference>
<sequence>MDRCVVPRAVFLGAGIDVAPEAASAPAEHGDDLHKASTSFPMTYTDIQKPALSYRYEFGLDDLEAAQACVDAHGFAVVKQVLSEELVKELQEAVLQVIDPDGTLGPGESYTHTTFVEHAPALWKLLDYEPYLRVQRLFCQADELTIHRSAAILRNPGSSPLTWHSDWHGFSQGPPQNAGDVLNRGHWPSGRWFYLTGSYPEHGGLAVIEDSHVEDWAGPEGFTLTPDRGSFHRQGSEPKGYVGFDVPGTVPLFTEPGDQIIFAARTYHAAFPNQTDQARLSCGLGLRPRSYRIEAPWPLPESAQAFIKALPARHQHFVENYVGIDTEWRGQEMTA</sequence>
<comment type="caution">
    <text evidence="1">The sequence shown here is derived from an EMBL/GenBank/DDBJ whole genome shotgun (WGS) entry which is preliminary data.</text>
</comment>
<dbReference type="PANTHER" id="PTHR20883:SF48">
    <property type="entry name" value="ECTOINE DIOXYGENASE"/>
    <property type="match status" value="1"/>
</dbReference>
<reference evidence="1" key="1">
    <citation type="submission" date="2019-09" db="EMBL/GenBank/DDBJ databases">
        <title>Characterisation of the sponge microbiome using genome-centric metagenomics.</title>
        <authorList>
            <person name="Engelberts J.P."/>
            <person name="Robbins S.J."/>
            <person name="De Goeij J.M."/>
            <person name="Aranda M."/>
            <person name="Bell S.C."/>
            <person name="Webster N.S."/>
        </authorList>
    </citation>
    <scope>NUCLEOTIDE SEQUENCE</scope>
    <source>
        <strain evidence="1">SB0661_bin_32</strain>
    </source>
</reference>
<dbReference type="PANTHER" id="PTHR20883">
    <property type="entry name" value="PHYTANOYL-COA DIOXYGENASE DOMAIN CONTAINING 1"/>
    <property type="match status" value="1"/>
</dbReference>
<evidence type="ECO:0000313" key="1">
    <source>
        <dbReference type="EMBL" id="MYC96676.1"/>
    </source>
</evidence>
<dbReference type="AlphaFoldDB" id="A0A6B1DAM1"/>
<dbReference type="SUPFAM" id="SSF51197">
    <property type="entry name" value="Clavaminate synthase-like"/>
    <property type="match status" value="1"/>
</dbReference>
<protein>
    <submittedName>
        <fullName evidence="1">Phytanoyl-CoA dioxygenase family protein</fullName>
    </submittedName>
</protein>
<gene>
    <name evidence="1" type="ORF">F4X14_17050</name>
</gene>
<dbReference type="Gene3D" id="2.60.120.620">
    <property type="entry name" value="q2cbj1_9rhob like domain"/>
    <property type="match status" value="1"/>
</dbReference>
<dbReference type="EMBL" id="VXMH01000094">
    <property type="protein sequence ID" value="MYC96676.1"/>
    <property type="molecule type" value="Genomic_DNA"/>
</dbReference>
<dbReference type="InterPro" id="IPR008775">
    <property type="entry name" value="Phytyl_CoA_dOase-like"/>
</dbReference>
<keyword evidence="1" id="KW-0560">Oxidoreductase</keyword>
<organism evidence="1">
    <name type="scientific">Caldilineaceae bacterium SB0661_bin_32</name>
    <dbReference type="NCBI Taxonomy" id="2605255"/>
    <lineage>
        <taxon>Bacteria</taxon>
        <taxon>Bacillati</taxon>
        <taxon>Chloroflexota</taxon>
        <taxon>Caldilineae</taxon>
        <taxon>Caldilineales</taxon>
        <taxon>Caldilineaceae</taxon>
    </lineage>
</organism>
<dbReference type="Pfam" id="PF05721">
    <property type="entry name" value="PhyH"/>
    <property type="match status" value="1"/>
</dbReference>
<dbReference type="GO" id="GO:0005506">
    <property type="term" value="F:iron ion binding"/>
    <property type="evidence" value="ECO:0007669"/>
    <property type="project" value="UniProtKB-ARBA"/>
</dbReference>
<keyword evidence="1" id="KW-0223">Dioxygenase</keyword>
<name>A0A6B1DAM1_9CHLR</name>
<accession>A0A6B1DAM1</accession>